<dbReference type="PANTHER" id="PTHR16052">
    <property type="entry name" value="TBCC DOMAIN-CONTAINING PROTEIN 1"/>
    <property type="match status" value="1"/>
</dbReference>
<comment type="caution">
    <text evidence="3">The sequence shown here is derived from an EMBL/GenBank/DDBJ whole genome shotgun (WGS) entry which is preliminary data.</text>
</comment>
<evidence type="ECO:0000256" key="1">
    <source>
        <dbReference type="SAM" id="MobiDB-lite"/>
    </source>
</evidence>
<reference evidence="3 4" key="1">
    <citation type="submission" date="2017-12" db="EMBL/GenBank/DDBJ databases">
        <title>Sequencing, de novo assembly and annotation of complete genome of a new Thraustochytrid species, strain FCC1311.</title>
        <authorList>
            <person name="Sedici K."/>
            <person name="Godart F."/>
            <person name="Aiese Cigliano R."/>
            <person name="Sanseverino W."/>
            <person name="Barakat M."/>
            <person name="Ortet P."/>
            <person name="Marechal E."/>
            <person name="Cagnac O."/>
            <person name="Amato A."/>
        </authorList>
    </citation>
    <scope>NUCLEOTIDE SEQUENCE [LARGE SCALE GENOMIC DNA]</scope>
</reference>
<sequence>MPNAMWLRGEVFDHGLLHLALLERDPEPSNASTGRAFDRIGRCLIGLRSRSLGSLLMRDNLPASARILEAVWNEAAEPGDRVLTEDQCICLLQIFAALKPRAWRSDRQAEAEFVLFLAVQLFFHARIHVQRDDQVCWPSSDAIAIDPPQALSAAEQHQRIANAAESGLHPCTPKTLRAHSPRSLALRAIGHESDERLDFIKTHVRDIFWLVSLCDELSARSSFLERWNLKELSADVVRALGFLLSDGKELRPLCSRQEAKVSCLELEMLLGRSLVLNDEANPRPGPALDPDTPVPDDGVSDTTEVATDDDDEDDDEDNHNASTGGGAPMTHDPRQQSVDTPLSPHFNIVIYNARRRTIHEACDEEHPTERSDTSPNPSQATDGAATANSSSSSNNNNNNNQEENHAQEGQTSPARRRGNRVVDKVAIFACKSSYIYVLIMGITRNLAVGNSYDCKINMHTLDARPVLFGDCRGLELGPFNTFYPRLGRHLLQAGIDARVTFPTTDFPCLKPIDITDQTAAGAAWTLLQPAEFAPFAVPFPDPGLHDACRDNPVGLPPAYAQSLFQKVDRVESLLRRLSTAYLTTDDNDLDPGFEDAKESDSPTNESKSATSSSSASSADTTSRKQQLERAFQDAFRDWLATSGNARQIIDLIKLQPNDEAAKPSSLVQ</sequence>
<evidence type="ECO:0000313" key="4">
    <source>
        <dbReference type="Proteomes" id="UP000241890"/>
    </source>
</evidence>
<proteinExistence type="predicted"/>
<keyword evidence="4" id="KW-1185">Reference proteome</keyword>
<accession>A0A2R5G8S2</accession>
<dbReference type="Pfam" id="PF07986">
    <property type="entry name" value="TBCC"/>
    <property type="match status" value="1"/>
</dbReference>
<dbReference type="Proteomes" id="UP000241890">
    <property type="component" value="Unassembled WGS sequence"/>
</dbReference>
<evidence type="ECO:0000313" key="3">
    <source>
        <dbReference type="EMBL" id="GBG27400.1"/>
    </source>
</evidence>
<dbReference type="InParanoid" id="A0A2R5G8S2"/>
<feature type="compositionally biased region" description="Basic and acidic residues" evidence="1">
    <location>
        <begin position="362"/>
        <end position="372"/>
    </location>
</feature>
<dbReference type="InterPro" id="IPR012945">
    <property type="entry name" value="Tubulin-bd_cofactor_C_dom"/>
</dbReference>
<feature type="domain" description="Tubulin binding cofactor C-like" evidence="2">
    <location>
        <begin position="429"/>
        <end position="497"/>
    </location>
</feature>
<feature type="region of interest" description="Disordered" evidence="1">
    <location>
        <begin position="277"/>
        <end position="342"/>
    </location>
</feature>
<dbReference type="EMBL" id="BEYU01000030">
    <property type="protein sequence ID" value="GBG27400.1"/>
    <property type="molecule type" value="Genomic_DNA"/>
</dbReference>
<organism evidence="3 4">
    <name type="scientific">Hondaea fermentalgiana</name>
    <dbReference type="NCBI Taxonomy" id="2315210"/>
    <lineage>
        <taxon>Eukaryota</taxon>
        <taxon>Sar</taxon>
        <taxon>Stramenopiles</taxon>
        <taxon>Bigyra</taxon>
        <taxon>Labyrinthulomycetes</taxon>
        <taxon>Thraustochytrida</taxon>
        <taxon>Thraustochytriidae</taxon>
        <taxon>Hondaea</taxon>
    </lineage>
</organism>
<name>A0A2R5G8S2_9STRA</name>
<feature type="region of interest" description="Disordered" evidence="1">
    <location>
        <begin position="585"/>
        <end position="627"/>
    </location>
</feature>
<gene>
    <name evidence="3" type="ORF">FCC1311_036222</name>
</gene>
<feature type="region of interest" description="Disordered" evidence="1">
    <location>
        <begin position="362"/>
        <end position="417"/>
    </location>
</feature>
<feature type="compositionally biased region" description="Low complexity" evidence="1">
    <location>
        <begin position="388"/>
        <end position="400"/>
    </location>
</feature>
<dbReference type="InterPro" id="IPR039589">
    <property type="entry name" value="TBCC1"/>
</dbReference>
<evidence type="ECO:0000259" key="2">
    <source>
        <dbReference type="Pfam" id="PF07986"/>
    </source>
</evidence>
<feature type="compositionally biased region" description="Low complexity" evidence="1">
    <location>
        <begin position="606"/>
        <end position="620"/>
    </location>
</feature>
<dbReference type="AlphaFoldDB" id="A0A2R5G8S2"/>
<feature type="compositionally biased region" description="Acidic residues" evidence="1">
    <location>
        <begin position="306"/>
        <end position="317"/>
    </location>
</feature>
<protein>
    <submittedName>
        <fullName evidence="3">TBCC domain-containing protein 1</fullName>
    </submittedName>
</protein>
<dbReference type="InterPro" id="IPR016098">
    <property type="entry name" value="CAP/MinC_C"/>
</dbReference>
<dbReference type="OrthoDB" id="427777at2759"/>
<dbReference type="PANTHER" id="PTHR16052:SF0">
    <property type="entry name" value="TBCC DOMAIN-CONTAINING PROTEIN 1"/>
    <property type="match status" value="1"/>
</dbReference>
<dbReference type="Gene3D" id="2.160.20.70">
    <property type="match status" value="1"/>
</dbReference>